<protein>
    <submittedName>
        <fullName evidence="2 3">Peptidase S9</fullName>
    </submittedName>
</protein>
<reference evidence="3" key="2">
    <citation type="submission" date="2020-05" db="UniProtKB">
        <authorList>
            <consortium name="EnsemblMetazoa"/>
        </authorList>
    </citation>
    <scope>IDENTIFICATION</scope>
</reference>
<dbReference type="EMBL" id="ATLV01013542">
    <property type="status" value="NOT_ANNOTATED_CDS"/>
    <property type="molecule type" value="Genomic_DNA"/>
</dbReference>
<evidence type="ECO:0000313" key="2">
    <source>
        <dbReference type="EMBL" id="KFB38081.1"/>
    </source>
</evidence>
<proteinExistence type="predicted"/>
<dbReference type="VEuPathDB" id="VectorBase:ASIC005354"/>
<dbReference type="EnsemblMetazoa" id="ASIC005354-RA">
    <property type="protein sequence ID" value="ASIC005354-PA"/>
    <property type="gene ID" value="ASIC005354"/>
</dbReference>
<organism evidence="2">
    <name type="scientific">Anopheles sinensis</name>
    <name type="common">Mosquito</name>
    <dbReference type="NCBI Taxonomy" id="74873"/>
    <lineage>
        <taxon>Eukaryota</taxon>
        <taxon>Metazoa</taxon>
        <taxon>Ecdysozoa</taxon>
        <taxon>Arthropoda</taxon>
        <taxon>Hexapoda</taxon>
        <taxon>Insecta</taxon>
        <taxon>Pterygota</taxon>
        <taxon>Neoptera</taxon>
        <taxon>Endopterygota</taxon>
        <taxon>Diptera</taxon>
        <taxon>Nematocera</taxon>
        <taxon>Culicoidea</taxon>
        <taxon>Culicidae</taxon>
        <taxon>Anophelinae</taxon>
        <taxon>Anopheles</taxon>
    </lineage>
</organism>
<name>A0A084VJD7_ANOSI</name>
<accession>A0A084VJD7</accession>
<dbReference type="Proteomes" id="UP000030765">
    <property type="component" value="Unassembled WGS sequence"/>
</dbReference>
<evidence type="ECO:0000256" key="1">
    <source>
        <dbReference type="SAM" id="MobiDB-lite"/>
    </source>
</evidence>
<feature type="compositionally biased region" description="Polar residues" evidence="1">
    <location>
        <begin position="1"/>
        <end position="14"/>
    </location>
</feature>
<reference evidence="2 4" key="1">
    <citation type="journal article" date="2014" name="BMC Genomics">
        <title>Genome sequence of Anopheles sinensis provides insight into genetics basis of mosquito competence for malaria parasites.</title>
        <authorList>
            <person name="Zhou D."/>
            <person name="Zhang D."/>
            <person name="Ding G."/>
            <person name="Shi L."/>
            <person name="Hou Q."/>
            <person name="Ye Y."/>
            <person name="Xu Y."/>
            <person name="Zhou H."/>
            <person name="Xiong C."/>
            <person name="Li S."/>
            <person name="Yu J."/>
            <person name="Hong S."/>
            <person name="Yu X."/>
            <person name="Zou P."/>
            <person name="Chen C."/>
            <person name="Chang X."/>
            <person name="Wang W."/>
            <person name="Lv Y."/>
            <person name="Sun Y."/>
            <person name="Ma L."/>
            <person name="Shen B."/>
            <person name="Zhu C."/>
        </authorList>
    </citation>
    <scope>NUCLEOTIDE SEQUENCE [LARGE SCALE GENOMIC DNA]</scope>
</reference>
<keyword evidence="4" id="KW-1185">Reference proteome</keyword>
<gene>
    <name evidence="2" type="ORF">ZHAS_00005354</name>
</gene>
<sequence>MCMSGLRTSSTLINRRSRSGHSCRQGSAADDERFTSRYSQALRAGPLSAPAEHTAQLKPFALYAPLHTFTHSITS</sequence>
<feature type="region of interest" description="Disordered" evidence="1">
    <location>
        <begin position="1"/>
        <end position="34"/>
    </location>
</feature>
<evidence type="ECO:0000313" key="4">
    <source>
        <dbReference type="Proteomes" id="UP000030765"/>
    </source>
</evidence>
<evidence type="ECO:0000313" key="3">
    <source>
        <dbReference type="EnsemblMetazoa" id="ASIC005354-PA"/>
    </source>
</evidence>
<dbReference type="EMBL" id="KE524867">
    <property type="protein sequence ID" value="KFB38081.1"/>
    <property type="molecule type" value="Genomic_DNA"/>
</dbReference>
<dbReference type="AlphaFoldDB" id="A0A084VJD7"/>